<name>A0ABW1LMH9_9ACTN</name>
<comment type="caution">
    <text evidence="1">The sequence shown here is derived from an EMBL/GenBank/DDBJ whole genome shotgun (WGS) entry which is preliminary data.</text>
</comment>
<evidence type="ECO:0000313" key="1">
    <source>
        <dbReference type="EMBL" id="MFC6044944.1"/>
    </source>
</evidence>
<dbReference type="Pfam" id="PF04402">
    <property type="entry name" value="SIMPL"/>
    <property type="match status" value="1"/>
</dbReference>
<dbReference type="PANTHER" id="PTHR34387:SF1">
    <property type="entry name" value="PERIPLASMIC IMMUNOGENIC PROTEIN"/>
    <property type="match status" value="1"/>
</dbReference>
<evidence type="ECO:0000313" key="2">
    <source>
        <dbReference type="Proteomes" id="UP001596135"/>
    </source>
</evidence>
<dbReference type="RefSeq" id="WP_379157248.1">
    <property type="nucleotide sequence ID" value="NZ_JBHSRJ010000008.1"/>
</dbReference>
<dbReference type="Gene3D" id="3.30.70.2970">
    <property type="entry name" value="Protein of unknown function (DUF541), domain 2"/>
    <property type="match status" value="1"/>
</dbReference>
<dbReference type="PANTHER" id="PTHR34387">
    <property type="entry name" value="SLR1258 PROTEIN"/>
    <property type="match status" value="1"/>
</dbReference>
<proteinExistence type="predicted"/>
<sequence>MNRDLTLSVRTLLLGLLVVLALVVAYLLGSAGGTTAQAADDETPTPVPAEKHELTMTGTGDASAVPDQLSFALAVSLTRPDLDDALDAANRAMARVLSSLKEHGVEKGDVQTTGLSMNPVYDYPAYSPPVLRGYHVAERARVLVDDLKEGGAAVTTAVAAGGNDVRVDDLKLLVGDTDEVMAKARDAAVAEARTKAEQYAEASGEELGDVVTISEVHAKPLPTPVEQYGDLAAALDRGASVPIRAGRDEASVTVRIVWDLE</sequence>
<dbReference type="EMBL" id="JBHSRJ010000008">
    <property type="protein sequence ID" value="MFC6044944.1"/>
    <property type="molecule type" value="Genomic_DNA"/>
</dbReference>
<protein>
    <submittedName>
        <fullName evidence="1">SIMPL domain-containing protein</fullName>
    </submittedName>
</protein>
<organism evidence="1 2">
    <name type="scientific">Nocardioides hankookensis</name>
    <dbReference type="NCBI Taxonomy" id="443157"/>
    <lineage>
        <taxon>Bacteria</taxon>
        <taxon>Bacillati</taxon>
        <taxon>Actinomycetota</taxon>
        <taxon>Actinomycetes</taxon>
        <taxon>Propionibacteriales</taxon>
        <taxon>Nocardioidaceae</taxon>
        <taxon>Nocardioides</taxon>
    </lineage>
</organism>
<dbReference type="InterPro" id="IPR007497">
    <property type="entry name" value="SIMPL/DUF541"/>
</dbReference>
<keyword evidence="2" id="KW-1185">Reference proteome</keyword>
<gene>
    <name evidence="1" type="ORF">ACFPYL_17775</name>
</gene>
<dbReference type="Gene3D" id="3.30.110.170">
    <property type="entry name" value="Protein of unknown function (DUF541), domain 1"/>
    <property type="match status" value="1"/>
</dbReference>
<dbReference type="Proteomes" id="UP001596135">
    <property type="component" value="Unassembled WGS sequence"/>
</dbReference>
<dbReference type="InterPro" id="IPR052022">
    <property type="entry name" value="26kDa_periplasmic_antigen"/>
</dbReference>
<reference evidence="2" key="1">
    <citation type="journal article" date="2019" name="Int. J. Syst. Evol. Microbiol.">
        <title>The Global Catalogue of Microorganisms (GCM) 10K type strain sequencing project: providing services to taxonomists for standard genome sequencing and annotation.</title>
        <authorList>
            <consortium name="The Broad Institute Genomics Platform"/>
            <consortium name="The Broad Institute Genome Sequencing Center for Infectious Disease"/>
            <person name="Wu L."/>
            <person name="Ma J."/>
        </authorList>
    </citation>
    <scope>NUCLEOTIDE SEQUENCE [LARGE SCALE GENOMIC DNA]</scope>
    <source>
        <strain evidence="2">CCUG 54522</strain>
    </source>
</reference>
<accession>A0ABW1LMH9</accession>